<sequence>MRFLATCILLLFGGTDFGGDALSFRFVRPNLEQRIRSQRPILSFSATQLRAFSNYDDQKSLPRERYQSKYHQRSPYRHNLINNSTTGTSSSIYAGRKYRRNRFHDDKSAAESLQHRQKWLQQATQDILLTKPGTLVKGKWHELHSMIKAWSRYAKIDPEAPLVMERLIKRLLDEKEVGGNIEAMIDIDTYNRLLDAWCCAALFRTQANQGRSPIVASQRAREILVSLQENYEASLELSSRQPKPNGESFSMVYDVVLKVEGPTVARRVLAWLEYIHKMNRNHLAKPTRSYYIRLLHAYANSGKGQQAEGFLKHMNATGETPDTLCWNVCIKAYTKAKRGRESAEHADRLLEEMPVPKDLVTYSTVISAWGASGMRSHAVARAEELLRDIEETPNLQPNTVVLNTVMSTWVKSMNPAAVNRTAELLEYMENSEHAPPDLISYNTHLHALATHSRTRTGCGQRANDLLDSLLKKSDRGEISFRTNLFTYNCVIDAWCKSQEEDSAWNAVKVLMGLIQSDRGPKPDLYSFNQVLTALSRCNKPGSTQLSEQLLDYMEDVYNMHDIISYAAVITGLARSGESDAAERGEHLLQRVKAHYASGKSYMRPNNVLYNAVIDLWAKSGKGTYGARKAEALLREMDELRASPNTITYNSVIQSWAKSGTRCCGNKAEAYLDRMWQLYHTQGEIKPNDLTFLAVINAVSKSQNEGKAQKALRILRRMDKLYRNGYKFARPNAFTYTSVLNAAAFPALSTDEKTKRKALDTAIFTLQELRASGYDHPNELTYSTFLKACSNLLSDDDETLRAVIEETFEQCKRDGQVGEKFLYRLREAAPDDLYKQLLSEVVVSEKSDIRVADLPPSWSSNLRNNRSRMRRRDKI</sequence>
<dbReference type="GO" id="GO:0003729">
    <property type="term" value="F:mRNA binding"/>
    <property type="evidence" value="ECO:0007669"/>
    <property type="project" value="TreeGrafter"/>
</dbReference>
<feature type="chain" id="PRO_5039955630" evidence="2">
    <location>
        <begin position="22"/>
        <end position="874"/>
    </location>
</feature>
<dbReference type="OrthoDB" id="185373at2759"/>
<dbReference type="InterPro" id="IPR002885">
    <property type="entry name" value="PPR_rpt"/>
</dbReference>
<accession>A0A9K3PXR4</accession>
<name>A0A9K3PXR4_9STRA</name>
<evidence type="ECO:0000313" key="3">
    <source>
        <dbReference type="EMBL" id="KAG7363311.1"/>
    </source>
</evidence>
<dbReference type="PANTHER" id="PTHR47933">
    <property type="entry name" value="PENTATRICOPEPTIDE REPEAT-CONTAINING PROTEIN 1, MITOCHONDRIAL"/>
    <property type="match status" value="1"/>
</dbReference>
<evidence type="ECO:0000256" key="1">
    <source>
        <dbReference type="ARBA" id="ARBA00022737"/>
    </source>
</evidence>
<organism evidence="3 4">
    <name type="scientific">Nitzschia inconspicua</name>
    <dbReference type="NCBI Taxonomy" id="303405"/>
    <lineage>
        <taxon>Eukaryota</taxon>
        <taxon>Sar</taxon>
        <taxon>Stramenopiles</taxon>
        <taxon>Ochrophyta</taxon>
        <taxon>Bacillariophyta</taxon>
        <taxon>Bacillariophyceae</taxon>
        <taxon>Bacillariophycidae</taxon>
        <taxon>Bacillariales</taxon>
        <taxon>Bacillariaceae</taxon>
        <taxon>Nitzschia</taxon>
    </lineage>
</organism>
<reference evidence="3" key="1">
    <citation type="journal article" date="2021" name="Sci. Rep.">
        <title>Diploid genomic architecture of Nitzschia inconspicua, an elite biomass production diatom.</title>
        <authorList>
            <person name="Oliver A."/>
            <person name="Podell S."/>
            <person name="Pinowska A."/>
            <person name="Traller J.C."/>
            <person name="Smith S.R."/>
            <person name="McClure R."/>
            <person name="Beliaev A."/>
            <person name="Bohutskyi P."/>
            <person name="Hill E.A."/>
            <person name="Rabines A."/>
            <person name="Zheng H."/>
            <person name="Allen L.Z."/>
            <person name="Kuo A."/>
            <person name="Grigoriev I.V."/>
            <person name="Allen A.E."/>
            <person name="Hazlebeck D."/>
            <person name="Allen E.E."/>
        </authorList>
    </citation>
    <scope>NUCLEOTIDE SEQUENCE</scope>
    <source>
        <strain evidence="3">Hildebrandi</strain>
    </source>
</reference>
<dbReference type="PANTHER" id="PTHR47933:SF11">
    <property type="entry name" value="PENTATRICOPEPTIDE REPEAT-CONTAINING PROTEIN 2"/>
    <property type="match status" value="1"/>
</dbReference>
<evidence type="ECO:0000256" key="2">
    <source>
        <dbReference type="SAM" id="SignalP"/>
    </source>
</evidence>
<dbReference type="InterPro" id="IPR051240">
    <property type="entry name" value="Mito_RNA-Proc/Resp"/>
</dbReference>
<comment type="caution">
    <text evidence="3">The sequence shown here is derived from an EMBL/GenBank/DDBJ whole genome shotgun (WGS) entry which is preliminary data.</text>
</comment>
<gene>
    <name evidence="3" type="ORF">IV203_026671</name>
</gene>
<dbReference type="Pfam" id="PF13812">
    <property type="entry name" value="PPR_3"/>
    <property type="match status" value="2"/>
</dbReference>
<reference evidence="3" key="2">
    <citation type="submission" date="2021-04" db="EMBL/GenBank/DDBJ databases">
        <authorList>
            <person name="Podell S."/>
        </authorList>
    </citation>
    <scope>NUCLEOTIDE SEQUENCE</scope>
    <source>
        <strain evidence="3">Hildebrandi</strain>
    </source>
</reference>
<feature type="signal peptide" evidence="2">
    <location>
        <begin position="1"/>
        <end position="21"/>
    </location>
</feature>
<dbReference type="AlphaFoldDB" id="A0A9K3PXR4"/>
<keyword evidence="4" id="KW-1185">Reference proteome</keyword>
<keyword evidence="1" id="KW-0677">Repeat</keyword>
<keyword evidence="2" id="KW-0732">Signal</keyword>
<protein>
    <submittedName>
        <fullName evidence="3">PPR: pentatricopeptide repeat domain containing protein</fullName>
    </submittedName>
</protein>
<evidence type="ECO:0000313" key="4">
    <source>
        <dbReference type="Proteomes" id="UP000693970"/>
    </source>
</evidence>
<dbReference type="Proteomes" id="UP000693970">
    <property type="component" value="Unassembled WGS sequence"/>
</dbReference>
<dbReference type="EMBL" id="JAGRRH010000010">
    <property type="protein sequence ID" value="KAG7363311.1"/>
    <property type="molecule type" value="Genomic_DNA"/>
</dbReference>
<proteinExistence type="predicted"/>